<dbReference type="AlphaFoldDB" id="A0A098LBC3"/>
<evidence type="ECO:0000256" key="1">
    <source>
        <dbReference type="SAM" id="MobiDB-lite"/>
    </source>
</evidence>
<dbReference type="RefSeq" id="WP_052429918.1">
    <property type="nucleotide sequence ID" value="NZ_BBLT01000001.1"/>
</dbReference>
<feature type="compositionally biased region" description="Polar residues" evidence="1">
    <location>
        <begin position="192"/>
        <end position="201"/>
    </location>
</feature>
<name>A0A098LBC3_9BACT</name>
<accession>A0A098LBC3</accession>
<keyword evidence="2" id="KW-0472">Membrane</keyword>
<protein>
    <recommendedName>
        <fullName evidence="5">Energy transducer TonB</fullName>
    </recommendedName>
</protein>
<feature type="region of interest" description="Disordered" evidence="1">
    <location>
        <begin position="106"/>
        <end position="216"/>
    </location>
</feature>
<dbReference type="eggNOG" id="COG3170">
    <property type="taxonomic scope" value="Bacteria"/>
</dbReference>
<feature type="compositionally biased region" description="Low complexity" evidence="1">
    <location>
        <begin position="170"/>
        <end position="179"/>
    </location>
</feature>
<dbReference type="OrthoDB" id="979886at2"/>
<keyword evidence="2" id="KW-0812">Transmembrane</keyword>
<keyword evidence="2" id="KW-1133">Transmembrane helix</keyword>
<dbReference type="EMBL" id="BBLT01000001">
    <property type="protein sequence ID" value="GAL83543.1"/>
    <property type="molecule type" value="Genomic_DNA"/>
</dbReference>
<evidence type="ECO:0008006" key="5">
    <source>
        <dbReference type="Google" id="ProtNLM"/>
    </source>
</evidence>
<gene>
    <name evidence="3" type="ORF">MYP_770</name>
</gene>
<dbReference type="Proteomes" id="UP000030185">
    <property type="component" value="Unassembled WGS sequence"/>
</dbReference>
<proteinExistence type="predicted"/>
<feature type="transmembrane region" description="Helical" evidence="2">
    <location>
        <begin position="14"/>
        <end position="36"/>
    </location>
</feature>
<feature type="compositionally biased region" description="Basic and acidic residues" evidence="1">
    <location>
        <begin position="122"/>
        <end position="151"/>
    </location>
</feature>
<keyword evidence="4" id="KW-1185">Reference proteome</keyword>
<feature type="region of interest" description="Disordered" evidence="1">
    <location>
        <begin position="66"/>
        <end position="90"/>
    </location>
</feature>
<dbReference type="STRING" id="153721.MYP_770"/>
<evidence type="ECO:0000256" key="2">
    <source>
        <dbReference type="SAM" id="Phobius"/>
    </source>
</evidence>
<feature type="region of interest" description="Disordered" evidence="1">
    <location>
        <begin position="281"/>
        <end position="300"/>
    </location>
</feature>
<organism evidence="3 4">
    <name type="scientific">Sporocytophaga myxococcoides</name>
    <dbReference type="NCBI Taxonomy" id="153721"/>
    <lineage>
        <taxon>Bacteria</taxon>
        <taxon>Pseudomonadati</taxon>
        <taxon>Bacteroidota</taxon>
        <taxon>Cytophagia</taxon>
        <taxon>Cytophagales</taxon>
        <taxon>Cytophagaceae</taxon>
        <taxon>Sporocytophaga</taxon>
    </lineage>
</organism>
<evidence type="ECO:0000313" key="3">
    <source>
        <dbReference type="EMBL" id="GAL83543.1"/>
    </source>
</evidence>
<sequence>MTNQEKQDIKNERIGAMTSVGIHCLLAICLFFLLAWDKPDPLMDGDGGNRKGGVVLNFGIDPAGYGDLQNTGPVGDSENDDPAPGEPAPNEMEYIEEPVVEEILESTKGEIVTGTEESAYQLEEKKEEAKKKVEKKDLEIKEQKKEPKKEQTVTTQALFPEKSGAGGTSGTSQSGSNNNGDRKGKVGDQGDPNGSINSNALYGTPGDGGPGPRLELTGWNLAFRPEKDQTNENGKIVFNIEVDEEGELTRITVLEKTVSPSLVKYYQDEIERKWSVERTRDNVKPPPRASGKYTIIVRSR</sequence>
<evidence type="ECO:0000313" key="4">
    <source>
        <dbReference type="Proteomes" id="UP000030185"/>
    </source>
</evidence>
<comment type="caution">
    <text evidence="3">The sequence shown here is derived from an EMBL/GenBank/DDBJ whole genome shotgun (WGS) entry which is preliminary data.</text>
</comment>
<reference evidence="3 4" key="1">
    <citation type="submission" date="2014-09" db="EMBL/GenBank/DDBJ databases">
        <title>Sporocytophaga myxococcoides PG-01 genome sequencing.</title>
        <authorList>
            <person name="Liu L."/>
            <person name="Gao P.J."/>
            <person name="Chen G.J."/>
            <person name="Wang L.S."/>
        </authorList>
    </citation>
    <scope>NUCLEOTIDE SEQUENCE [LARGE SCALE GENOMIC DNA]</scope>
    <source>
        <strain evidence="3 4">PG-01</strain>
    </source>
</reference>